<feature type="transmembrane region" description="Helical" evidence="1">
    <location>
        <begin position="307"/>
        <end position="326"/>
    </location>
</feature>
<keyword evidence="1" id="KW-0812">Transmembrane</keyword>
<accession>A0AAX3LXC3</accession>
<feature type="transmembrane region" description="Helical" evidence="1">
    <location>
        <begin position="332"/>
        <end position="353"/>
    </location>
</feature>
<keyword evidence="1" id="KW-1133">Transmembrane helix</keyword>
<dbReference type="RefSeq" id="WP_273612665.1">
    <property type="nucleotide sequence ID" value="NZ_CP117416.1"/>
</dbReference>
<reference evidence="2 3" key="1">
    <citation type="submission" date="2023-02" db="EMBL/GenBank/DDBJ databases">
        <title>Genome sequence of Paenibacillus kyungheensis KACC 18744.</title>
        <authorList>
            <person name="Kim S."/>
            <person name="Heo J."/>
            <person name="Kwon S.-W."/>
        </authorList>
    </citation>
    <scope>NUCLEOTIDE SEQUENCE [LARGE SCALE GENOMIC DNA]</scope>
    <source>
        <strain evidence="2 3">KACC 18744</strain>
    </source>
</reference>
<dbReference type="GO" id="GO:0006814">
    <property type="term" value="P:sodium ion transport"/>
    <property type="evidence" value="ECO:0007669"/>
    <property type="project" value="InterPro"/>
</dbReference>
<dbReference type="PANTHER" id="PTHR11328:SF24">
    <property type="entry name" value="MAJOR FACILITATOR SUPERFAMILY (MFS) PROFILE DOMAIN-CONTAINING PROTEIN"/>
    <property type="match status" value="1"/>
</dbReference>
<feature type="transmembrane region" description="Helical" evidence="1">
    <location>
        <begin position="417"/>
        <end position="439"/>
    </location>
</feature>
<name>A0AAX3LXC3_9BACL</name>
<dbReference type="GO" id="GO:0015293">
    <property type="term" value="F:symporter activity"/>
    <property type="evidence" value="ECO:0007669"/>
    <property type="project" value="InterPro"/>
</dbReference>
<evidence type="ECO:0000256" key="1">
    <source>
        <dbReference type="SAM" id="Phobius"/>
    </source>
</evidence>
<feature type="transmembrane region" description="Helical" evidence="1">
    <location>
        <begin position="373"/>
        <end position="397"/>
    </location>
</feature>
<dbReference type="Pfam" id="PF13347">
    <property type="entry name" value="MFS_2"/>
    <property type="match status" value="1"/>
</dbReference>
<dbReference type="GO" id="GO:0008643">
    <property type="term" value="P:carbohydrate transport"/>
    <property type="evidence" value="ECO:0007669"/>
    <property type="project" value="InterPro"/>
</dbReference>
<sequence>MESTPQSSPEPQTTLLNDKVPFHRRISYALTDTGGNLLYSIIGAYLLYFYTDVFGLSVGVAGTLLLVTRLVDAVDAPLWGIIVDRTRSKYGQSRPYFLWLCFPFAVFTVLTFTTPNLDGTWKVVYAAVTYILAGIAYTGISTPITSILPNLSRNTDERVVLNSFRMVGGNVGNFAAVTFTLPLVAFFGAGNDQKGFFWTLCVFGIVSIIMFLIAFADLKEINTEKIKTIPFKSSFKAMKGNWPWIILVIANLLFWIALTIRTSTLVYYFEYNIGHKELVPLINGISVIQVIGMVLIPFIVKFSNKYSTMIFGFVLAVLGQIVLFFAGDHISFLIVGWIIACIGSGIACSMPFAMLSDTVDYGEWKSGLRGSGILTAIGSAFCIKAGSGLGGFIPTQFMSSFGYVPNVAQSTQSLSGIQFVFIWLPAIVFALGIIPMLFYRRFEKNEGYIRRQLLIKEHHAEPQVK</sequence>
<dbReference type="InterPro" id="IPR036259">
    <property type="entry name" value="MFS_trans_sf"/>
</dbReference>
<keyword evidence="1" id="KW-0472">Membrane</keyword>
<dbReference type="InterPro" id="IPR039672">
    <property type="entry name" value="MFS_2"/>
</dbReference>
<dbReference type="CDD" id="cd17332">
    <property type="entry name" value="MFS_MelB_like"/>
    <property type="match status" value="1"/>
</dbReference>
<feature type="transmembrane region" description="Helical" evidence="1">
    <location>
        <begin position="169"/>
        <end position="189"/>
    </location>
</feature>
<evidence type="ECO:0000313" key="3">
    <source>
        <dbReference type="Proteomes" id="UP001220509"/>
    </source>
</evidence>
<organism evidence="2 3">
    <name type="scientific">Paenibacillus kyungheensis</name>
    <dbReference type="NCBI Taxonomy" id="1452732"/>
    <lineage>
        <taxon>Bacteria</taxon>
        <taxon>Bacillati</taxon>
        <taxon>Bacillota</taxon>
        <taxon>Bacilli</taxon>
        <taxon>Bacillales</taxon>
        <taxon>Paenibacillaceae</taxon>
        <taxon>Paenibacillus</taxon>
    </lineage>
</organism>
<feature type="transmembrane region" description="Helical" evidence="1">
    <location>
        <begin position="195"/>
        <end position="216"/>
    </location>
</feature>
<evidence type="ECO:0000313" key="2">
    <source>
        <dbReference type="EMBL" id="WCT54119.1"/>
    </source>
</evidence>
<dbReference type="InterPro" id="IPR001927">
    <property type="entry name" value="Na/Gal_symport"/>
</dbReference>
<feature type="transmembrane region" description="Helical" evidence="1">
    <location>
        <begin position="123"/>
        <end position="148"/>
    </location>
</feature>
<protein>
    <submittedName>
        <fullName evidence="2">MFS transporter</fullName>
    </submittedName>
</protein>
<dbReference type="SUPFAM" id="SSF103473">
    <property type="entry name" value="MFS general substrate transporter"/>
    <property type="match status" value="1"/>
</dbReference>
<gene>
    <name evidence="2" type="ORF">PQ456_12985</name>
</gene>
<dbReference type="KEGG" id="pka:PQ456_12985"/>
<dbReference type="Proteomes" id="UP001220509">
    <property type="component" value="Chromosome"/>
</dbReference>
<keyword evidence="3" id="KW-1185">Reference proteome</keyword>
<feature type="transmembrane region" description="Helical" evidence="1">
    <location>
        <begin position="96"/>
        <end position="117"/>
    </location>
</feature>
<dbReference type="GO" id="GO:0005886">
    <property type="term" value="C:plasma membrane"/>
    <property type="evidence" value="ECO:0007669"/>
    <property type="project" value="TreeGrafter"/>
</dbReference>
<dbReference type="NCBIfam" id="TIGR00792">
    <property type="entry name" value="gph"/>
    <property type="match status" value="1"/>
</dbReference>
<dbReference type="Gene3D" id="1.20.1250.20">
    <property type="entry name" value="MFS general substrate transporter like domains"/>
    <property type="match status" value="2"/>
</dbReference>
<feature type="transmembrane region" description="Helical" evidence="1">
    <location>
        <begin position="281"/>
        <end position="300"/>
    </location>
</feature>
<proteinExistence type="predicted"/>
<dbReference type="AlphaFoldDB" id="A0AAX3LXC3"/>
<feature type="transmembrane region" description="Helical" evidence="1">
    <location>
        <begin position="242"/>
        <end position="269"/>
    </location>
</feature>
<dbReference type="PANTHER" id="PTHR11328">
    <property type="entry name" value="MAJOR FACILITATOR SUPERFAMILY DOMAIN-CONTAINING PROTEIN"/>
    <property type="match status" value="1"/>
</dbReference>
<dbReference type="EMBL" id="CP117416">
    <property type="protein sequence ID" value="WCT54119.1"/>
    <property type="molecule type" value="Genomic_DNA"/>
</dbReference>